<feature type="chain" id="PRO_5013390233" evidence="2">
    <location>
        <begin position="24"/>
        <end position="652"/>
    </location>
</feature>
<reference evidence="4" key="1">
    <citation type="submission" date="2017-04" db="EMBL/GenBank/DDBJ databases">
        <authorList>
            <person name="Varghese N."/>
            <person name="Submissions S."/>
        </authorList>
    </citation>
    <scope>NUCLEOTIDE SEQUENCE [LARGE SCALE GENOMIC DNA]</scope>
    <source>
        <strain evidence="4">USBA 82</strain>
    </source>
</reference>
<dbReference type="Proteomes" id="UP000193355">
    <property type="component" value="Unassembled WGS sequence"/>
</dbReference>
<evidence type="ECO:0000313" key="3">
    <source>
        <dbReference type="EMBL" id="SMG31779.1"/>
    </source>
</evidence>
<evidence type="ECO:0000256" key="2">
    <source>
        <dbReference type="SAM" id="SignalP"/>
    </source>
</evidence>
<feature type="region of interest" description="Disordered" evidence="1">
    <location>
        <begin position="153"/>
        <end position="176"/>
    </location>
</feature>
<evidence type="ECO:0000313" key="4">
    <source>
        <dbReference type="Proteomes" id="UP000193355"/>
    </source>
</evidence>
<name>A0A1X7JUK7_9BACT</name>
<dbReference type="EMBL" id="FXBB01000016">
    <property type="protein sequence ID" value="SMG31779.1"/>
    <property type="molecule type" value="Genomic_DNA"/>
</dbReference>
<gene>
    <name evidence="3" type="ORF">SAMN06275492_11634</name>
</gene>
<dbReference type="AlphaFoldDB" id="A0A1X7JUK7"/>
<protein>
    <submittedName>
        <fullName evidence="3">Uncharacterized protein</fullName>
    </submittedName>
</protein>
<feature type="signal peptide" evidence="2">
    <location>
        <begin position="1"/>
        <end position="23"/>
    </location>
</feature>
<proteinExistence type="predicted"/>
<dbReference type="STRING" id="561720.SAMN06275492_11634"/>
<sequence length="652" mass="71041">MVKFRKTLLLAMASLLSIALATAAFGTDSSFVESYYSALEASISDGNTYRLGEFIDEESDFGKDTISWVIRLNRLGVSGEFDGLAVGEKVAKGDKESLKVSDRLTLSYPDERIRVFDYRREYLLENGRIVAEISDYDRSFPELSAERTKKTPLERMESSVSSVPVGRAKAPVSDSPKMTAFLPSQDGRDLKVLVRWDNPLDMAVQLAGDVLTGEELEFMMDQVPPIAEGAISMVMVKDGIPEIYGAIRPIEGINPSDAVRVVVSRISQETGDDLTLKPFDGNLKSELDPLAIIQLPDGAPELYSALWKGDGRTVLVSLSEQGLNSMLDSASGKIASLDDNTALGEWPSVHIRGWVSNELLKSELVDEDVPVYGSDPLSIEMAFFSLDNEVTGRWFSNAVDLFVDPDMELPMISLGKDLPFLGGKVLGFMAARLGRIDVDMLKDALKNEMPGENVDVALAQMTDLTGLTLEDILDLLDGRVSLVLGGRSRSPIGDVPGAYLQIEPDKKEVLTKVAEALPKIYALAPPVGLRERKISGWNVAYAMNAMASATVAVGDDRLLLGALDYEKLNEPASLPDNLKAASQPEDMAVIAFSLADIREAVKEIADMNSIFLQTDEIKDGMATFLDSTAHLDSLVIRIQSLKEGSLSVRTLN</sequence>
<evidence type="ECO:0000256" key="1">
    <source>
        <dbReference type="SAM" id="MobiDB-lite"/>
    </source>
</evidence>
<keyword evidence="4" id="KW-1185">Reference proteome</keyword>
<keyword evidence="2" id="KW-0732">Signal</keyword>
<organism evidence="3 4">
    <name type="scientific">Dethiosulfovibrio salsuginis</name>
    <dbReference type="NCBI Taxonomy" id="561720"/>
    <lineage>
        <taxon>Bacteria</taxon>
        <taxon>Thermotogati</taxon>
        <taxon>Synergistota</taxon>
        <taxon>Synergistia</taxon>
        <taxon>Synergistales</taxon>
        <taxon>Dethiosulfovibrionaceae</taxon>
        <taxon>Dethiosulfovibrio</taxon>
    </lineage>
</organism>
<accession>A0A1X7JUK7</accession>